<proteinExistence type="predicted"/>
<organism evidence="9 10">
    <name type="scientific">Urbifossiella limnaea</name>
    <dbReference type="NCBI Taxonomy" id="2528023"/>
    <lineage>
        <taxon>Bacteria</taxon>
        <taxon>Pseudomonadati</taxon>
        <taxon>Planctomycetota</taxon>
        <taxon>Planctomycetia</taxon>
        <taxon>Gemmatales</taxon>
        <taxon>Gemmataceae</taxon>
        <taxon>Urbifossiella</taxon>
    </lineage>
</organism>
<dbReference type="GO" id="GO:0006508">
    <property type="term" value="P:proteolysis"/>
    <property type="evidence" value="ECO:0007669"/>
    <property type="project" value="UniProtKB-KW"/>
</dbReference>
<feature type="transmembrane region" description="Helical" evidence="8">
    <location>
        <begin position="127"/>
        <end position="145"/>
    </location>
</feature>
<evidence type="ECO:0000256" key="6">
    <source>
        <dbReference type="ARBA" id="ARBA00022989"/>
    </source>
</evidence>
<dbReference type="InterPro" id="IPR026392">
    <property type="entry name" value="Exo/Archaeosortase_dom"/>
</dbReference>
<keyword evidence="2" id="KW-1003">Cell membrane</keyword>
<comment type="subcellular location">
    <subcellularLocation>
        <location evidence="1">Cell membrane</location>
        <topology evidence="1">Multi-pass membrane protein</topology>
    </subcellularLocation>
</comment>
<evidence type="ECO:0000256" key="5">
    <source>
        <dbReference type="ARBA" id="ARBA00022801"/>
    </source>
</evidence>
<feature type="transmembrane region" description="Helical" evidence="8">
    <location>
        <begin position="213"/>
        <end position="231"/>
    </location>
</feature>
<feature type="transmembrane region" description="Helical" evidence="8">
    <location>
        <begin position="72"/>
        <end position="90"/>
    </location>
</feature>
<feature type="transmembrane region" description="Helical" evidence="8">
    <location>
        <begin position="38"/>
        <end position="60"/>
    </location>
</feature>
<keyword evidence="3" id="KW-0645">Protease</keyword>
<dbReference type="AlphaFoldDB" id="A0A517XRP4"/>
<accession>A0A517XRP4</accession>
<dbReference type="OrthoDB" id="9797363at2"/>
<evidence type="ECO:0000256" key="2">
    <source>
        <dbReference type="ARBA" id="ARBA00022475"/>
    </source>
</evidence>
<evidence type="ECO:0000313" key="9">
    <source>
        <dbReference type="EMBL" id="QDU20186.1"/>
    </source>
</evidence>
<keyword evidence="5" id="KW-0378">Hydrolase</keyword>
<reference evidence="9 10" key="1">
    <citation type="submission" date="2019-02" db="EMBL/GenBank/DDBJ databases">
        <title>Deep-cultivation of Planctomycetes and their phenomic and genomic characterization uncovers novel biology.</title>
        <authorList>
            <person name="Wiegand S."/>
            <person name="Jogler M."/>
            <person name="Boedeker C."/>
            <person name="Pinto D."/>
            <person name="Vollmers J."/>
            <person name="Rivas-Marin E."/>
            <person name="Kohn T."/>
            <person name="Peeters S.H."/>
            <person name="Heuer A."/>
            <person name="Rast P."/>
            <person name="Oberbeckmann S."/>
            <person name="Bunk B."/>
            <person name="Jeske O."/>
            <person name="Meyerdierks A."/>
            <person name="Storesund J.E."/>
            <person name="Kallscheuer N."/>
            <person name="Luecker S."/>
            <person name="Lage O.M."/>
            <person name="Pohl T."/>
            <person name="Merkel B.J."/>
            <person name="Hornburger P."/>
            <person name="Mueller R.-W."/>
            <person name="Bruemmer F."/>
            <person name="Labrenz M."/>
            <person name="Spormann A.M."/>
            <person name="Op den Camp H."/>
            <person name="Overmann J."/>
            <person name="Amann R."/>
            <person name="Jetten M.S.M."/>
            <person name="Mascher T."/>
            <person name="Medema M.H."/>
            <person name="Devos D.P."/>
            <person name="Kaster A.-K."/>
            <person name="Ovreas L."/>
            <person name="Rohde M."/>
            <person name="Galperin M.Y."/>
            <person name="Jogler C."/>
        </authorList>
    </citation>
    <scope>NUCLEOTIDE SEQUENCE [LARGE SCALE GENOMIC DNA]</scope>
    <source>
        <strain evidence="9 10">ETA_A1</strain>
    </source>
</reference>
<name>A0A517XRP4_9BACT</name>
<evidence type="ECO:0000313" key="10">
    <source>
        <dbReference type="Proteomes" id="UP000319576"/>
    </source>
</evidence>
<feature type="transmembrane region" description="Helical" evidence="8">
    <location>
        <begin position="243"/>
        <end position="268"/>
    </location>
</feature>
<dbReference type="GO" id="GO:0005886">
    <property type="term" value="C:plasma membrane"/>
    <property type="evidence" value="ECO:0007669"/>
    <property type="project" value="UniProtKB-SubCell"/>
</dbReference>
<dbReference type="Proteomes" id="UP000319576">
    <property type="component" value="Chromosome"/>
</dbReference>
<dbReference type="EMBL" id="CP036273">
    <property type="protein sequence ID" value="QDU20186.1"/>
    <property type="molecule type" value="Genomic_DNA"/>
</dbReference>
<evidence type="ECO:0000256" key="1">
    <source>
        <dbReference type="ARBA" id="ARBA00004651"/>
    </source>
</evidence>
<protein>
    <submittedName>
        <fullName evidence="9">Transmembrane exosortase (Exosortase_EpsH)</fullName>
    </submittedName>
</protein>
<dbReference type="Pfam" id="PF09721">
    <property type="entry name" value="Exosortase_EpsH"/>
    <property type="match status" value="1"/>
</dbReference>
<gene>
    <name evidence="9" type="ORF">ETAA1_21310</name>
</gene>
<keyword evidence="7 8" id="KW-0472">Membrane</keyword>
<keyword evidence="4 8" id="KW-0812">Transmembrane</keyword>
<evidence type="ECO:0000256" key="4">
    <source>
        <dbReference type="ARBA" id="ARBA00022692"/>
    </source>
</evidence>
<evidence type="ECO:0000256" key="8">
    <source>
        <dbReference type="SAM" id="Phobius"/>
    </source>
</evidence>
<evidence type="ECO:0000256" key="3">
    <source>
        <dbReference type="ARBA" id="ARBA00022670"/>
    </source>
</evidence>
<evidence type="ECO:0000256" key="7">
    <source>
        <dbReference type="ARBA" id="ARBA00023136"/>
    </source>
</evidence>
<feature type="transmembrane region" description="Helical" evidence="8">
    <location>
        <begin position="280"/>
        <end position="300"/>
    </location>
</feature>
<dbReference type="KEGG" id="uli:ETAA1_21310"/>
<keyword evidence="10" id="KW-1185">Reference proteome</keyword>
<dbReference type="NCBIfam" id="TIGR04178">
    <property type="entry name" value="exo_archaeo"/>
    <property type="match status" value="1"/>
</dbReference>
<dbReference type="GO" id="GO:0008233">
    <property type="term" value="F:peptidase activity"/>
    <property type="evidence" value="ECO:0007669"/>
    <property type="project" value="UniProtKB-KW"/>
</dbReference>
<keyword evidence="6 8" id="KW-1133">Transmembrane helix</keyword>
<dbReference type="NCBIfam" id="TIGR02602">
    <property type="entry name" value="8TM_EpsH"/>
    <property type="match status" value="1"/>
</dbReference>
<dbReference type="RefSeq" id="WP_145237314.1">
    <property type="nucleotide sequence ID" value="NZ_CP036273.1"/>
</dbReference>
<sequence>MSITTAAPAPPPTTAVLPTTPVTVVTAPTPPAPFRPPLWQVAALVGLLVWAYLPMLAVFFDKWINDPQYSHGLLVPFFSAYLVWKAWQAGPLVPLPRPWVGCGLLAVAVVLRAFAGSLLFHQLDAASLMLALVGVALAAGGMPLLRRVGGGLLFLLFMVPLPYELERNVGQPLKTAATISSTYLLQTLGQPAIRDGNLILIDEVRLGVVDACSGLKMLVTFAAFSVGAVLLTNRSWFERGMVLLGIIPIAVLTNVLRITATGLAYLVLTDKGTLDFLHDFYGWLMMPVGLALLALELWVLKKLVTND</sequence>
<feature type="transmembrane region" description="Helical" evidence="8">
    <location>
        <begin position="96"/>
        <end position="115"/>
    </location>
</feature>
<dbReference type="InterPro" id="IPR013426">
    <property type="entry name" value="EpsH-like"/>
</dbReference>
<dbReference type="InterPro" id="IPR019127">
    <property type="entry name" value="Exosortase"/>
</dbReference>